<dbReference type="AlphaFoldDB" id="A0A426ZFS5"/>
<proteinExistence type="predicted"/>
<dbReference type="EMBL" id="AMZH03006838">
    <property type="protein sequence ID" value="RRT62824.1"/>
    <property type="molecule type" value="Genomic_DNA"/>
</dbReference>
<gene>
    <name evidence="1" type="ORF">B296_00034063</name>
</gene>
<dbReference type="Proteomes" id="UP000287651">
    <property type="component" value="Unassembled WGS sequence"/>
</dbReference>
<name>A0A426ZFS5_ENSVE</name>
<evidence type="ECO:0000313" key="1">
    <source>
        <dbReference type="EMBL" id="RRT62824.1"/>
    </source>
</evidence>
<protein>
    <submittedName>
        <fullName evidence="1">Uncharacterized protein</fullName>
    </submittedName>
</protein>
<accession>A0A426ZFS5</accession>
<sequence>MTLAFSIRLQRLHWKRASKANHGLMLTSPLRPVHPGKDKANMGETSLPLLRPQELRYFYVKLSSPQTELGVKPVNTVYTTIMAGTLNLESKPYLHFIDSLFASNCTGQTFHCRIFRRYVEAVQELSICMAFAPEEEAEILEPFVEKLHLLRLLSSWECLDQADSVPVS</sequence>
<organism evidence="1 2">
    <name type="scientific">Ensete ventricosum</name>
    <name type="common">Abyssinian banana</name>
    <name type="synonym">Musa ensete</name>
    <dbReference type="NCBI Taxonomy" id="4639"/>
    <lineage>
        <taxon>Eukaryota</taxon>
        <taxon>Viridiplantae</taxon>
        <taxon>Streptophyta</taxon>
        <taxon>Embryophyta</taxon>
        <taxon>Tracheophyta</taxon>
        <taxon>Spermatophyta</taxon>
        <taxon>Magnoliopsida</taxon>
        <taxon>Liliopsida</taxon>
        <taxon>Zingiberales</taxon>
        <taxon>Musaceae</taxon>
        <taxon>Ensete</taxon>
    </lineage>
</organism>
<reference evidence="1 2" key="1">
    <citation type="journal article" date="2014" name="Agronomy (Basel)">
        <title>A Draft Genome Sequence for Ensete ventricosum, the Drought-Tolerant Tree Against Hunger.</title>
        <authorList>
            <person name="Harrison J."/>
            <person name="Moore K.A."/>
            <person name="Paszkiewicz K."/>
            <person name="Jones T."/>
            <person name="Grant M."/>
            <person name="Ambacheew D."/>
            <person name="Muzemil S."/>
            <person name="Studholme D.J."/>
        </authorList>
    </citation>
    <scope>NUCLEOTIDE SEQUENCE [LARGE SCALE GENOMIC DNA]</scope>
</reference>
<comment type="caution">
    <text evidence="1">The sequence shown here is derived from an EMBL/GenBank/DDBJ whole genome shotgun (WGS) entry which is preliminary data.</text>
</comment>
<evidence type="ECO:0000313" key="2">
    <source>
        <dbReference type="Proteomes" id="UP000287651"/>
    </source>
</evidence>